<evidence type="ECO:0000313" key="3">
    <source>
        <dbReference type="EMBL" id="QWV95853.1"/>
    </source>
</evidence>
<accession>A0ABX8JC12</accession>
<gene>
    <name evidence="3" type="ORF">KP005_10640</name>
</gene>
<feature type="chain" id="PRO_5046052190" evidence="1">
    <location>
        <begin position="26"/>
        <end position="223"/>
    </location>
</feature>
<name>A0ABX8JC12_9BACT</name>
<reference evidence="3 4" key="1">
    <citation type="submission" date="2021-06" db="EMBL/GenBank/DDBJ databases">
        <title>Gemonas diversity in paddy soil.</title>
        <authorList>
            <person name="Liu G."/>
        </authorList>
    </citation>
    <scope>NUCLEOTIDE SEQUENCE [LARGE SCALE GENOMIC DNA]</scope>
    <source>
        <strain evidence="3 4">RG29</strain>
    </source>
</reference>
<evidence type="ECO:0000313" key="4">
    <source>
        <dbReference type="Proteomes" id="UP000683493"/>
    </source>
</evidence>
<evidence type="ECO:0000259" key="2">
    <source>
        <dbReference type="Pfam" id="PF11984"/>
    </source>
</evidence>
<dbReference type="Pfam" id="PF11984">
    <property type="entry name" value="DUF3485"/>
    <property type="match status" value="1"/>
</dbReference>
<sequence length="223" mass="24855">MRALKPARLIILSVLLILAALGANSATRKAPPGGKEPLAAAFGNIGSWQCTQRLAMDQKVVKALDLDDFLFQAYQRDRGELSLYVGYYRSAKKVGAAHDPLVCFQGQGWTIGQRDSGSYRLTSHPQYTISYSSMVAELQGEKQVIVYWFQVNDKATANTHSQKLAMLMDKISGRGEDNAFVRLSAPVGAGTPEAARQRIFRFIDDFYPQFVRYVRQMEDKGHS</sequence>
<feature type="domain" description="Methanolan biosynthesis EpsI" evidence="2">
    <location>
        <begin position="12"/>
        <end position="212"/>
    </location>
</feature>
<keyword evidence="1" id="KW-0732">Signal</keyword>
<proteinExistence type="predicted"/>
<organism evidence="3 4">
    <name type="scientific">Geomonas diazotrophica</name>
    <dbReference type="NCBI Taxonomy" id="2843197"/>
    <lineage>
        <taxon>Bacteria</taxon>
        <taxon>Pseudomonadati</taxon>
        <taxon>Thermodesulfobacteriota</taxon>
        <taxon>Desulfuromonadia</taxon>
        <taxon>Geobacterales</taxon>
        <taxon>Geobacteraceae</taxon>
        <taxon>Geomonas</taxon>
    </lineage>
</organism>
<dbReference type="NCBIfam" id="TIGR02914">
    <property type="entry name" value="EpsI_fam"/>
    <property type="match status" value="1"/>
</dbReference>
<keyword evidence="4" id="KW-1185">Reference proteome</keyword>
<feature type="signal peptide" evidence="1">
    <location>
        <begin position="1"/>
        <end position="25"/>
    </location>
</feature>
<dbReference type="InterPro" id="IPR014263">
    <property type="entry name" value="Methanolan_biosynth_EpsI"/>
</dbReference>
<protein>
    <submittedName>
        <fullName evidence="3">EpsI family protein</fullName>
    </submittedName>
</protein>
<evidence type="ECO:0000256" key="1">
    <source>
        <dbReference type="SAM" id="SignalP"/>
    </source>
</evidence>
<dbReference type="Proteomes" id="UP000683493">
    <property type="component" value="Chromosome"/>
</dbReference>
<dbReference type="EMBL" id="CP076724">
    <property type="protein sequence ID" value="QWV95853.1"/>
    <property type="molecule type" value="Genomic_DNA"/>
</dbReference>